<evidence type="ECO:0000256" key="1">
    <source>
        <dbReference type="SAM" id="Phobius"/>
    </source>
</evidence>
<accession>A0AAD5MVA8</accession>
<comment type="caution">
    <text evidence="2">The sequence shown here is derived from an EMBL/GenBank/DDBJ whole genome shotgun (WGS) entry which is preliminary data.</text>
</comment>
<dbReference type="EMBL" id="JAHQIW010004508">
    <property type="protein sequence ID" value="KAJ1362643.1"/>
    <property type="molecule type" value="Genomic_DNA"/>
</dbReference>
<keyword evidence="1" id="KW-1133">Transmembrane helix</keyword>
<keyword evidence="1" id="KW-0472">Membrane</keyword>
<proteinExistence type="predicted"/>
<dbReference type="Proteomes" id="UP001196413">
    <property type="component" value="Unassembled WGS sequence"/>
</dbReference>
<evidence type="ECO:0000313" key="3">
    <source>
        <dbReference type="Proteomes" id="UP001196413"/>
    </source>
</evidence>
<keyword evidence="3" id="KW-1185">Reference proteome</keyword>
<sequence>MVLVSAVDCTFYWNFEGKRKSVVKCPFYDSSNKDPATMRYFLIILPFNVWLMLCNFIRTAVGVSLTFRYAYDEFED</sequence>
<gene>
    <name evidence="2" type="ORF">KIN20_022267</name>
</gene>
<protein>
    <submittedName>
        <fullName evidence="2">Uncharacterized protein</fullName>
    </submittedName>
</protein>
<organism evidence="2 3">
    <name type="scientific">Parelaphostrongylus tenuis</name>
    <name type="common">Meningeal worm</name>
    <dbReference type="NCBI Taxonomy" id="148309"/>
    <lineage>
        <taxon>Eukaryota</taxon>
        <taxon>Metazoa</taxon>
        <taxon>Ecdysozoa</taxon>
        <taxon>Nematoda</taxon>
        <taxon>Chromadorea</taxon>
        <taxon>Rhabditida</taxon>
        <taxon>Rhabditina</taxon>
        <taxon>Rhabditomorpha</taxon>
        <taxon>Strongyloidea</taxon>
        <taxon>Metastrongylidae</taxon>
        <taxon>Parelaphostrongylus</taxon>
    </lineage>
</organism>
<reference evidence="2" key="1">
    <citation type="submission" date="2021-06" db="EMBL/GenBank/DDBJ databases">
        <title>Parelaphostrongylus tenuis whole genome reference sequence.</title>
        <authorList>
            <person name="Garwood T.J."/>
            <person name="Larsen P.A."/>
            <person name="Fountain-Jones N.M."/>
            <person name="Garbe J.R."/>
            <person name="Macchietto M.G."/>
            <person name="Kania S.A."/>
            <person name="Gerhold R.W."/>
            <person name="Richards J.E."/>
            <person name="Wolf T.M."/>
        </authorList>
    </citation>
    <scope>NUCLEOTIDE SEQUENCE</scope>
    <source>
        <strain evidence="2">MNPRO001-30</strain>
        <tissue evidence="2">Meninges</tissue>
    </source>
</reference>
<evidence type="ECO:0000313" key="2">
    <source>
        <dbReference type="EMBL" id="KAJ1362643.1"/>
    </source>
</evidence>
<name>A0AAD5MVA8_PARTN</name>
<feature type="transmembrane region" description="Helical" evidence="1">
    <location>
        <begin position="40"/>
        <end position="61"/>
    </location>
</feature>
<keyword evidence="1" id="KW-0812">Transmembrane</keyword>
<dbReference type="AlphaFoldDB" id="A0AAD5MVA8"/>